<feature type="compositionally biased region" description="Polar residues" evidence="1">
    <location>
        <begin position="68"/>
        <end position="85"/>
    </location>
</feature>
<sequence>MEDELSLAEDSEFSGFGSDEFVSPVAPKKTLKSVIINKTKGKAVVGMKNANQKCAINSKSKVKKTDRNMSSAATSTCTNSQSNPNVLDFSKLSDWNKFR</sequence>
<evidence type="ECO:0000313" key="2">
    <source>
        <dbReference type="EMBL" id="KAH3893528.1"/>
    </source>
</evidence>
<dbReference type="AlphaFoldDB" id="A0A9D4NFA3"/>
<organism evidence="2 3">
    <name type="scientific">Dreissena polymorpha</name>
    <name type="common">Zebra mussel</name>
    <name type="synonym">Mytilus polymorpha</name>
    <dbReference type="NCBI Taxonomy" id="45954"/>
    <lineage>
        <taxon>Eukaryota</taxon>
        <taxon>Metazoa</taxon>
        <taxon>Spiralia</taxon>
        <taxon>Lophotrochozoa</taxon>
        <taxon>Mollusca</taxon>
        <taxon>Bivalvia</taxon>
        <taxon>Autobranchia</taxon>
        <taxon>Heteroconchia</taxon>
        <taxon>Euheterodonta</taxon>
        <taxon>Imparidentia</taxon>
        <taxon>Neoheterodontei</taxon>
        <taxon>Myida</taxon>
        <taxon>Dreissenoidea</taxon>
        <taxon>Dreissenidae</taxon>
        <taxon>Dreissena</taxon>
    </lineage>
</organism>
<name>A0A9D4NFA3_DREPO</name>
<feature type="region of interest" description="Disordered" evidence="1">
    <location>
        <begin position="59"/>
        <end position="99"/>
    </location>
</feature>
<protein>
    <submittedName>
        <fullName evidence="2">Uncharacterized protein</fullName>
    </submittedName>
</protein>
<gene>
    <name evidence="2" type="ORF">DPMN_017675</name>
</gene>
<accession>A0A9D4NFA3</accession>
<evidence type="ECO:0000313" key="3">
    <source>
        <dbReference type="Proteomes" id="UP000828390"/>
    </source>
</evidence>
<reference evidence="2" key="2">
    <citation type="submission" date="2020-11" db="EMBL/GenBank/DDBJ databases">
        <authorList>
            <person name="McCartney M.A."/>
            <person name="Auch B."/>
            <person name="Kono T."/>
            <person name="Mallez S."/>
            <person name="Becker A."/>
            <person name="Gohl D.M."/>
            <person name="Silverstein K.A.T."/>
            <person name="Koren S."/>
            <person name="Bechman K.B."/>
            <person name="Herman A."/>
            <person name="Abrahante J.E."/>
            <person name="Garbe J."/>
        </authorList>
    </citation>
    <scope>NUCLEOTIDE SEQUENCE</scope>
    <source>
        <strain evidence="2">Duluth1</strain>
        <tissue evidence="2">Whole animal</tissue>
    </source>
</reference>
<keyword evidence="3" id="KW-1185">Reference proteome</keyword>
<evidence type="ECO:0000256" key="1">
    <source>
        <dbReference type="SAM" id="MobiDB-lite"/>
    </source>
</evidence>
<dbReference type="EMBL" id="JAIWYP010000001">
    <property type="protein sequence ID" value="KAH3893528.1"/>
    <property type="molecule type" value="Genomic_DNA"/>
</dbReference>
<dbReference type="Proteomes" id="UP000828390">
    <property type="component" value="Unassembled WGS sequence"/>
</dbReference>
<reference evidence="2" key="1">
    <citation type="journal article" date="2019" name="bioRxiv">
        <title>The Genome of the Zebra Mussel, Dreissena polymorpha: A Resource for Invasive Species Research.</title>
        <authorList>
            <person name="McCartney M.A."/>
            <person name="Auch B."/>
            <person name="Kono T."/>
            <person name="Mallez S."/>
            <person name="Zhang Y."/>
            <person name="Obille A."/>
            <person name="Becker A."/>
            <person name="Abrahante J.E."/>
            <person name="Garbe J."/>
            <person name="Badalamenti J.P."/>
            <person name="Herman A."/>
            <person name="Mangelson H."/>
            <person name="Liachko I."/>
            <person name="Sullivan S."/>
            <person name="Sone E.D."/>
            <person name="Koren S."/>
            <person name="Silverstein K.A.T."/>
            <person name="Beckman K.B."/>
            <person name="Gohl D.M."/>
        </authorList>
    </citation>
    <scope>NUCLEOTIDE SEQUENCE</scope>
    <source>
        <strain evidence="2">Duluth1</strain>
        <tissue evidence="2">Whole animal</tissue>
    </source>
</reference>
<comment type="caution">
    <text evidence="2">The sequence shown here is derived from an EMBL/GenBank/DDBJ whole genome shotgun (WGS) entry which is preliminary data.</text>
</comment>
<proteinExistence type="predicted"/>